<protein>
    <recommendedName>
        <fullName evidence="4">TonB-dependent receptor-like beta-barrel domain-containing protein</fullName>
    </recommendedName>
</protein>
<evidence type="ECO:0000313" key="2">
    <source>
        <dbReference type="EMBL" id="MDC8753614.1"/>
    </source>
</evidence>
<reference evidence="2 3" key="1">
    <citation type="submission" date="2022-10" db="EMBL/GenBank/DDBJ databases">
        <title>Erythrobacter sp. sf7 Genome sequencing.</title>
        <authorList>
            <person name="Park S."/>
        </authorList>
    </citation>
    <scope>NUCLEOTIDE SEQUENCE [LARGE SCALE GENOMIC DNA]</scope>
    <source>
        <strain evidence="3">sf7</strain>
    </source>
</reference>
<name>A0ABT5JM80_9SPHN</name>
<sequence>MLTHTGKQPDFLLEDHGLLRDLTPGSVTLGTRLFSQPDESPRDALATFEARDAFPTVVELIAPQIQADFGWDGKSAEPHLKSRPTAGKLGAPQQSHAPLNPLENVEVKQATASLSRGIRAKTSGEGGAGAIWAEPKIAYAPLPLDAMPGEIEVTYGTAVHALHAAISPIDLRAGEPLPVSIALEPAAARDFVAPRGHGWPAPPLSIRLPNAHPRRLEQSELLEVRITSQDPTGFTSDGEDADAQASSMAPAVSFELASANLAQTGELPSLNLPFGSDNAPAKATLDQDIGPLEGWEGQASLQMASAPLADEAAPRTDKTAMNMPEQIRLGALVELLSERFDPVELERFRRSPAFEANIPVSLLEQAGILVASNPVSDTVAINLAGMQSSPTGSAGLARGGEGGGTNGFLGLNQSLVATASAGFDSNPFLGGFDDTSAASIRFQLAPSLSRSSERNTFRLSGRVEHIEYLGRYESLQNFGADLAASHRATERLEIDGGLLLSSNVLATNLANPFFVDDLAPDVPLPPTGNDITVLGQGQRRTQFGADAGLTYTMSERDQLRWSLTGRADRFEGDGLIESNFLAQQLQYSRQLDEGLSIGAIVDASLIDFIGASGGSARTITPQLQVRADLSPRLEVTGSVGAAITRLEFGDLEDTTTAVAGNLSLCNRGERSNLCVNGSRQVLPAAIGGALLQTTAGFSYSLQVSERDTLQFSGNYATASQPVTNVVGPNDFESINGFVRYERQLDERLRLFVSGGYLNTTGNLPGGATNVQGLVGITFNLGRSR</sequence>
<dbReference type="Proteomes" id="UP001216558">
    <property type="component" value="Unassembled WGS sequence"/>
</dbReference>
<accession>A0ABT5JM80</accession>
<organism evidence="2 3">
    <name type="scientific">Erythrobacter fulvus</name>
    <dbReference type="NCBI Taxonomy" id="2987523"/>
    <lineage>
        <taxon>Bacteria</taxon>
        <taxon>Pseudomonadati</taxon>
        <taxon>Pseudomonadota</taxon>
        <taxon>Alphaproteobacteria</taxon>
        <taxon>Sphingomonadales</taxon>
        <taxon>Erythrobacteraceae</taxon>
        <taxon>Erythrobacter/Porphyrobacter group</taxon>
        <taxon>Erythrobacter</taxon>
    </lineage>
</organism>
<evidence type="ECO:0000256" key="1">
    <source>
        <dbReference type="SAM" id="MobiDB-lite"/>
    </source>
</evidence>
<dbReference type="EMBL" id="JAQQXQ010000002">
    <property type="protein sequence ID" value="MDC8753614.1"/>
    <property type="molecule type" value="Genomic_DNA"/>
</dbReference>
<evidence type="ECO:0008006" key="4">
    <source>
        <dbReference type="Google" id="ProtNLM"/>
    </source>
</evidence>
<proteinExistence type="predicted"/>
<dbReference type="RefSeq" id="WP_273676112.1">
    <property type="nucleotide sequence ID" value="NZ_JAQQXQ010000002.1"/>
</dbReference>
<keyword evidence="3" id="KW-1185">Reference proteome</keyword>
<comment type="caution">
    <text evidence="2">The sequence shown here is derived from an EMBL/GenBank/DDBJ whole genome shotgun (WGS) entry which is preliminary data.</text>
</comment>
<feature type="region of interest" description="Disordered" evidence="1">
    <location>
        <begin position="75"/>
        <end position="98"/>
    </location>
</feature>
<feature type="region of interest" description="Disordered" evidence="1">
    <location>
        <begin position="228"/>
        <end position="247"/>
    </location>
</feature>
<evidence type="ECO:0000313" key="3">
    <source>
        <dbReference type="Proteomes" id="UP001216558"/>
    </source>
</evidence>
<gene>
    <name evidence="2" type="ORF">OIK40_03045</name>
</gene>
<dbReference type="SUPFAM" id="SSF56935">
    <property type="entry name" value="Porins"/>
    <property type="match status" value="1"/>
</dbReference>